<dbReference type="PANTHER" id="PTHR34236">
    <property type="entry name" value="DIMETHYL SULFOXIDE REDUCTASE TRANSCRIPTIONAL ACTIVATOR"/>
    <property type="match status" value="1"/>
</dbReference>
<dbReference type="Proteomes" id="UP000001350">
    <property type="component" value="Chromosome"/>
</dbReference>
<sequence length="236" mass="27683">METKRHLTTDLEEYNVIRSYNVVLSHEDWTLLTDKYDEEDLRVLMKIRTPSFEKMEENIIAEAYVRDPLILNELINIIKSNNRVTRVKIIENVRTKNELRALILLSAKLRGGISELLMNKGAYYIFERISNGLEKWSLVIDDKIFREIILPTLKEYTYSLKIIEKDDGNLVSVKNLLTSKEFEIIYKAYKMGYFDWPKKVDLKELSEELGISKAATLQALRRAMGKLIRNYVDNLV</sequence>
<evidence type="ECO:0000259" key="1">
    <source>
        <dbReference type="Pfam" id="PF04967"/>
    </source>
</evidence>
<organism evidence="2 3">
    <name type="scientific">Saccharolobus islandicus (strain M.14.25 / Kamchatka #1)</name>
    <name type="common">Sulfolobus islandicus</name>
    <dbReference type="NCBI Taxonomy" id="427317"/>
    <lineage>
        <taxon>Archaea</taxon>
        <taxon>Thermoproteota</taxon>
        <taxon>Thermoprotei</taxon>
        <taxon>Sulfolobales</taxon>
        <taxon>Sulfolobaceae</taxon>
        <taxon>Saccharolobus</taxon>
    </lineage>
</organism>
<proteinExistence type="predicted"/>
<evidence type="ECO:0000313" key="2">
    <source>
        <dbReference type="EMBL" id="ACP39014.1"/>
    </source>
</evidence>
<dbReference type="PANTHER" id="PTHR34236:SF1">
    <property type="entry name" value="DIMETHYL SULFOXIDE REDUCTASE TRANSCRIPTIONAL ACTIVATOR"/>
    <property type="match status" value="1"/>
</dbReference>
<gene>
    <name evidence="2" type="ordered locus">M1425_2281</name>
</gene>
<dbReference type="EMBL" id="CP001400">
    <property type="protein sequence ID" value="ACP39014.1"/>
    <property type="molecule type" value="Genomic_DNA"/>
</dbReference>
<accession>C3MS71</accession>
<dbReference type="InterPro" id="IPR007050">
    <property type="entry name" value="HTH_bacterioopsin"/>
</dbReference>
<dbReference type="KEGG" id="sia:M1425_2281"/>
<dbReference type="GeneID" id="84059606"/>
<dbReference type="AlphaFoldDB" id="C3MS71"/>
<evidence type="ECO:0000313" key="3">
    <source>
        <dbReference type="Proteomes" id="UP000001350"/>
    </source>
</evidence>
<protein>
    <submittedName>
        <fullName evidence="2">Bacterio-opsin activator HTH domain protein</fullName>
    </submittedName>
</protein>
<feature type="domain" description="HTH bat-type" evidence="1">
    <location>
        <begin position="177"/>
        <end position="229"/>
    </location>
</feature>
<dbReference type="RefSeq" id="WP_012712232.1">
    <property type="nucleotide sequence ID" value="NC_012588.1"/>
</dbReference>
<dbReference type="Pfam" id="PF04967">
    <property type="entry name" value="HTH_10"/>
    <property type="match status" value="1"/>
</dbReference>
<dbReference type="HOGENOM" id="CLU_104910_0_0_2"/>
<name>C3MS71_SACI4</name>
<reference evidence="2 3" key="1">
    <citation type="journal article" date="2009" name="Proc. Natl. Acad. Sci. U.S.A.">
        <title>Biogeography of the Sulfolobus islandicus pan-genome.</title>
        <authorList>
            <person name="Reno M.L."/>
            <person name="Held N.L."/>
            <person name="Fields C.J."/>
            <person name="Burke P.V."/>
            <person name="Whitaker R.J."/>
        </authorList>
    </citation>
    <scope>NUCLEOTIDE SEQUENCE [LARGE SCALE GENOMIC DNA]</scope>
    <source>
        <strain evidence="3">M.14.25 / Kamchatka #1</strain>
    </source>
</reference>